<accession>A0A5B6W6J7</accession>
<dbReference type="AlphaFoldDB" id="A0A5B6W6J7"/>
<feature type="domain" description="Retrotransposon gag" evidence="1">
    <location>
        <begin position="89"/>
        <end position="184"/>
    </location>
</feature>
<dbReference type="Pfam" id="PF03732">
    <property type="entry name" value="Retrotrans_gag"/>
    <property type="match status" value="1"/>
</dbReference>
<dbReference type="PANTHER" id="PTHR34482:SF36">
    <property type="entry name" value="RETROTRANSPOSON GAG DOMAIN-CONTAINING PROTEIN"/>
    <property type="match status" value="1"/>
</dbReference>
<protein>
    <submittedName>
        <fullName evidence="2">Maturase K</fullName>
    </submittedName>
</protein>
<dbReference type="EMBL" id="SMMG02000004">
    <property type="protein sequence ID" value="KAA3477066.1"/>
    <property type="molecule type" value="Genomic_DNA"/>
</dbReference>
<gene>
    <name evidence="2" type="ORF">EPI10_010984</name>
</gene>
<reference evidence="2" key="1">
    <citation type="submission" date="2019-08" db="EMBL/GenBank/DDBJ databases">
        <authorList>
            <person name="Liu F."/>
        </authorList>
    </citation>
    <scope>NUCLEOTIDE SEQUENCE [LARGE SCALE GENOMIC DNA]</scope>
    <source>
        <strain evidence="2">PA1801</strain>
        <tissue evidence="2">Leaf</tissue>
    </source>
</reference>
<dbReference type="InterPro" id="IPR005162">
    <property type="entry name" value="Retrotrans_gag_dom"/>
</dbReference>
<keyword evidence="3" id="KW-1185">Reference proteome</keyword>
<comment type="caution">
    <text evidence="2">The sequence shown here is derived from an EMBL/GenBank/DDBJ whole genome shotgun (WGS) entry which is preliminary data.</text>
</comment>
<evidence type="ECO:0000313" key="3">
    <source>
        <dbReference type="Proteomes" id="UP000325315"/>
    </source>
</evidence>
<organism evidence="2 3">
    <name type="scientific">Gossypium australe</name>
    <dbReference type="NCBI Taxonomy" id="47621"/>
    <lineage>
        <taxon>Eukaryota</taxon>
        <taxon>Viridiplantae</taxon>
        <taxon>Streptophyta</taxon>
        <taxon>Embryophyta</taxon>
        <taxon>Tracheophyta</taxon>
        <taxon>Spermatophyta</taxon>
        <taxon>Magnoliopsida</taxon>
        <taxon>eudicotyledons</taxon>
        <taxon>Gunneridae</taxon>
        <taxon>Pentapetalae</taxon>
        <taxon>rosids</taxon>
        <taxon>malvids</taxon>
        <taxon>Malvales</taxon>
        <taxon>Malvaceae</taxon>
        <taxon>Malvoideae</taxon>
        <taxon>Gossypium</taxon>
    </lineage>
</organism>
<dbReference type="OrthoDB" id="2272416at2759"/>
<evidence type="ECO:0000313" key="2">
    <source>
        <dbReference type="EMBL" id="KAA3477066.1"/>
    </source>
</evidence>
<evidence type="ECO:0000259" key="1">
    <source>
        <dbReference type="Pfam" id="PF03732"/>
    </source>
</evidence>
<sequence length="194" mass="23054">MDVCPGRVKSAPCTWNLNRHTAEAHSRVHRPCGYVRMPRFGTRARATDRTTIDDAANKDDDLKRAKFWLENTIRVFDELSCTSEECLKCAVSLLRDSAYRWWNTLVSVVPRERVSWEIFQEEYQKKYISERFIDHKRKEFLELKQGRMSVTNYEREFIRLSKYARECVSTEAVMCKRFEDGLNEDIYFTLESLN</sequence>
<dbReference type="Proteomes" id="UP000325315">
    <property type="component" value="Unassembled WGS sequence"/>
</dbReference>
<proteinExistence type="predicted"/>
<dbReference type="PANTHER" id="PTHR34482">
    <property type="entry name" value="DNA DAMAGE-INDUCIBLE PROTEIN 1-LIKE"/>
    <property type="match status" value="1"/>
</dbReference>
<name>A0A5B6W6J7_9ROSI</name>